<dbReference type="PANTHER" id="PTHR39181">
    <property type="entry name" value="TYROSINE-PROTEIN PHOSPHATASE YWQE"/>
    <property type="match status" value="1"/>
</dbReference>
<dbReference type="GO" id="GO:0004725">
    <property type="term" value="F:protein tyrosine phosphatase activity"/>
    <property type="evidence" value="ECO:0007669"/>
    <property type="project" value="UniProtKB-UniRule"/>
</dbReference>
<evidence type="ECO:0000256" key="2">
    <source>
        <dbReference type="ARBA" id="ARBA00022801"/>
    </source>
</evidence>
<dbReference type="PIRSF" id="PIRSF016557">
    <property type="entry name" value="Caps_synth_CpsB"/>
    <property type="match status" value="1"/>
</dbReference>
<dbReference type="Gene3D" id="3.20.20.140">
    <property type="entry name" value="Metal-dependent hydrolases"/>
    <property type="match status" value="1"/>
</dbReference>
<comment type="catalytic activity">
    <reaction evidence="4 5">
        <text>O-phospho-L-tyrosyl-[protein] + H2O = L-tyrosyl-[protein] + phosphate</text>
        <dbReference type="Rhea" id="RHEA:10684"/>
        <dbReference type="Rhea" id="RHEA-COMP:10136"/>
        <dbReference type="Rhea" id="RHEA-COMP:20101"/>
        <dbReference type="ChEBI" id="CHEBI:15377"/>
        <dbReference type="ChEBI" id="CHEBI:43474"/>
        <dbReference type="ChEBI" id="CHEBI:46858"/>
        <dbReference type="ChEBI" id="CHEBI:61978"/>
        <dbReference type="EC" id="3.1.3.48"/>
    </reaction>
</comment>
<sequence length="254" mass="28906">MIDIHCHILPGLDDGAQTLENSLEMAKAAVNDGIRKIAATPHHQTSRYNNPKKVVVEKVNQLNDALQREGIPLEILTGQEVRLFGDWELEYDRDLIATVNDKNYILIEFPANHVPNYAERLFYEMQTKGLTPVIVHPERNSQIVEQPDKLFSLVEKGAITQVTASSVTGDLGKKIQKFSFQLIEANLTHCVASDAHNTTTRPFHLSAAYEEIEREFGTEIVYMFRENAEYIISGQMIYREDPQPIKRKKILGLF</sequence>
<evidence type="ECO:0000256" key="1">
    <source>
        <dbReference type="ARBA" id="ARBA00005750"/>
    </source>
</evidence>
<evidence type="ECO:0000256" key="4">
    <source>
        <dbReference type="ARBA" id="ARBA00051722"/>
    </source>
</evidence>
<gene>
    <name evidence="6" type="ORF">B4167_3861</name>
</gene>
<proteinExistence type="inferred from homology"/>
<evidence type="ECO:0000256" key="5">
    <source>
        <dbReference type="PIRNR" id="PIRNR016557"/>
    </source>
</evidence>
<keyword evidence="3 5" id="KW-0904">Protein phosphatase</keyword>
<dbReference type="RefSeq" id="WP_041903765.1">
    <property type="nucleotide sequence ID" value="NZ_JXLT01000014.1"/>
</dbReference>
<comment type="similarity">
    <text evidence="1 5">Belongs to the metallo-dependent hydrolases superfamily. CpsB/CapC family.</text>
</comment>
<accession>A0ABD4A299</accession>
<dbReference type="GO" id="GO:0030145">
    <property type="term" value="F:manganese ion binding"/>
    <property type="evidence" value="ECO:0007669"/>
    <property type="project" value="UniProtKB-UniRule"/>
</dbReference>
<evidence type="ECO:0000256" key="3">
    <source>
        <dbReference type="ARBA" id="ARBA00022912"/>
    </source>
</evidence>
<reference evidence="6 7" key="1">
    <citation type="submission" date="2015-01" db="EMBL/GenBank/DDBJ databases">
        <title>Draft Genome Sequences of Four Bacillus thermoamylovorans Strains, Isolated From Food Products.</title>
        <authorList>
            <person name="Krawcyk A.O."/>
            <person name="Berendsen E.M."/>
            <person name="Eijlander R.T."/>
            <person name="de Jong A."/>
            <person name="Wells-Bennik M."/>
            <person name="Kuipers O.P."/>
        </authorList>
    </citation>
    <scope>NUCLEOTIDE SEQUENCE [LARGE SCALE GENOMIC DNA]</scope>
    <source>
        <strain evidence="6 7">B4167</strain>
    </source>
</reference>
<dbReference type="SUPFAM" id="SSF89550">
    <property type="entry name" value="PHP domain-like"/>
    <property type="match status" value="1"/>
</dbReference>
<name>A0ABD4A299_9BACI</name>
<dbReference type="InterPro" id="IPR016667">
    <property type="entry name" value="Caps_polysacc_synth_CpsB/CapC"/>
</dbReference>
<dbReference type="AlphaFoldDB" id="A0ABD4A299"/>
<dbReference type="PANTHER" id="PTHR39181:SF1">
    <property type="entry name" value="TYROSINE-PROTEIN PHOSPHATASE YWQE"/>
    <property type="match status" value="1"/>
</dbReference>
<dbReference type="InterPro" id="IPR016195">
    <property type="entry name" value="Pol/histidinol_Pase-like"/>
</dbReference>
<protein>
    <recommendedName>
        <fullName evidence="5">Tyrosine-protein phosphatase</fullName>
        <ecNumber evidence="5">3.1.3.48</ecNumber>
    </recommendedName>
</protein>
<dbReference type="Pfam" id="PF19567">
    <property type="entry name" value="CpsB_CapC"/>
    <property type="match status" value="1"/>
</dbReference>
<dbReference type="EMBL" id="JXLU01000143">
    <property type="protein sequence ID" value="KIO70547.1"/>
    <property type="molecule type" value="Genomic_DNA"/>
</dbReference>
<evidence type="ECO:0000313" key="7">
    <source>
        <dbReference type="Proteomes" id="UP000032076"/>
    </source>
</evidence>
<comment type="caution">
    <text evidence="6">The sequence shown here is derived from an EMBL/GenBank/DDBJ whole genome shotgun (WGS) entry which is preliminary data.</text>
</comment>
<organism evidence="6 7">
    <name type="scientific">Caldibacillus thermoamylovorans</name>
    <dbReference type="NCBI Taxonomy" id="35841"/>
    <lineage>
        <taxon>Bacteria</taxon>
        <taxon>Bacillati</taxon>
        <taxon>Bacillota</taxon>
        <taxon>Bacilli</taxon>
        <taxon>Bacillales</taxon>
        <taxon>Bacillaceae</taxon>
        <taxon>Caldibacillus</taxon>
    </lineage>
</organism>
<evidence type="ECO:0000313" key="6">
    <source>
        <dbReference type="EMBL" id="KIO70547.1"/>
    </source>
</evidence>
<dbReference type="Proteomes" id="UP000032076">
    <property type="component" value="Unassembled WGS sequence"/>
</dbReference>
<keyword evidence="2 5" id="KW-0378">Hydrolase</keyword>
<dbReference type="EC" id="3.1.3.48" evidence="5"/>